<gene>
    <name evidence="3" type="ORF">GRX66_14880</name>
</gene>
<dbReference type="InterPro" id="IPR055771">
    <property type="entry name" value="DUF7347"/>
</dbReference>
<dbReference type="InterPro" id="IPR011991">
    <property type="entry name" value="ArsR-like_HTH"/>
</dbReference>
<name>A0A6B0SMV3_9EURY</name>
<dbReference type="Pfam" id="PF24038">
    <property type="entry name" value="DUF7347"/>
    <property type="match status" value="1"/>
</dbReference>
<sequence length="285" mass="30714">MATNDSTAQRDAFAVLGSEPRLAILRAVADAVEAGASGLGFTEIYDRVGDGSTSRVSYHLTQLEGRFLRQVEDTYTLTQAGDRVVRAIRSGAYSETPSFEPTDVEGDCPSCGATTLTAAYRESMLAVACDTCETTVATFDLPPSASNGRTNREVLESCNRRAHNEYSAALQGTCSTCGGTTDVDVRECDGPASYTCVARCTECRLRLFAPLEVRLLYHPGVVAFYWEHGVDVSNVPFWQLQTYVDDWTIDCGGGDPLPCEITVVHEGAHLRASVGEALDVTVLES</sequence>
<feature type="domain" description="DUF7351" evidence="2">
    <location>
        <begin position="105"/>
        <end position="280"/>
    </location>
</feature>
<dbReference type="Pfam" id="PF24042">
    <property type="entry name" value="DUF7351"/>
    <property type="match status" value="1"/>
</dbReference>
<evidence type="ECO:0000259" key="1">
    <source>
        <dbReference type="Pfam" id="PF24038"/>
    </source>
</evidence>
<evidence type="ECO:0000313" key="3">
    <source>
        <dbReference type="EMBL" id="MXR21826.1"/>
    </source>
</evidence>
<dbReference type="AlphaFoldDB" id="A0A6B0SMV3"/>
<protein>
    <submittedName>
        <fullName evidence="3">ArsR family transcriptional regulator</fullName>
    </submittedName>
</protein>
<keyword evidence="4" id="KW-1185">Reference proteome</keyword>
<feature type="domain" description="DUF7347" evidence="1">
    <location>
        <begin position="10"/>
        <end position="88"/>
    </location>
</feature>
<dbReference type="Proteomes" id="UP000471521">
    <property type="component" value="Unassembled WGS sequence"/>
</dbReference>
<dbReference type="EMBL" id="WUUU01000156">
    <property type="protein sequence ID" value="MXR21826.1"/>
    <property type="molecule type" value="Genomic_DNA"/>
</dbReference>
<dbReference type="CDD" id="cd00090">
    <property type="entry name" value="HTH_ARSR"/>
    <property type="match status" value="1"/>
</dbReference>
<comment type="caution">
    <text evidence="3">The sequence shown here is derived from an EMBL/GenBank/DDBJ whole genome shotgun (WGS) entry which is preliminary data.</text>
</comment>
<evidence type="ECO:0000259" key="2">
    <source>
        <dbReference type="Pfam" id="PF24042"/>
    </source>
</evidence>
<dbReference type="RefSeq" id="WP_159527260.1">
    <property type="nucleotide sequence ID" value="NZ_WUUU01000156.1"/>
</dbReference>
<proteinExistence type="predicted"/>
<dbReference type="OrthoDB" id="8482at2157"/>
<reference evidence="3 4" key="1">
    <citation type="submission" date="2019-12" db="EMBL/GenBank/DDBJ databases">
        <title>Isolation and characterization of three novel carbon monoxide-oxidizing members of Halobacteria from salione crusts and soils.</title>
        <authorList>
            <person name="Myers M.R."/>
            <person name="King G.M."/>
        </authorList>
    </citation>
    <scope>NUCLEOTIDE SEQUENCE [LARGE SCALE GENOMIC DNA]</scope>
    <source>
        <strain evidence="3 4">PCN9</strain>
    </source>
</reference>
<dbReference type="InterPro" id="IPR055775">
    <property type="entry name" value="DUF7351"/>
</dbReference>
<accession>A0A6B0SMV3</accession>
<organism evidence="3 4">
    <name type="scientific">Halobacterium bonnevillei</name>
    <dbReference type="NCBI Taxonomy" id="2692200"/>
    <lineage>
        <taxon>Archaea</taxon>
        <taxon>Methanobacteriati</taxon>
        <taxon>Methanobacteriota</taxon>
        <taxon>Stenosarchaea group</taxon>
        <taxon>Halobacteria</taxon>
        <taxon>Halobacteriales</taxon>
        <taxon>Halobacteriaceae</taxon>
        <taxon>Halobacterium</taxon>
    </lineage>
</organism>
<evidence type="ECO:0000313" key="4">
    <source>
        <dbReference type="Proteomes" id="UP000471521"/>
    </source>
</evidence>